<name>A0ABU7PKV0_9ACTN</name>
<feature type="region of interest" description="Disordered" evidence="1">
    <location>
        <begin position="1"/>
        <end position="71"/>
    </location>
</feature>
<feature type="compositionally biased region" description="Basic and acidic residues" evidence="1">
    <location>
        <begin position="32"/>
        <end position="43"/>
    </location>
</feature>
<keyword evidence="2" id="KW-0472">Membrane</keyword>
<organism evidence="3 4">
    <name type="scientific">Actinacidiphila polyblastidii</name>
    <dbReference type="NCBI Taxonomy" id="3110430"/>
    <lineage>
        <taxon>Bacteria</taxon>
        <taxon>Bacillati</taxon>
        <taxon>Actinomycetota</taxon>
        <taxon>Actinomycetes</taxon>
        <taxon>Kitasatosporales</taxon>
        <taxon>Streptomycetaceae</taxon>
        <taxon>Actinacidiphila</taxon>
    </lineage>
</organism>
<feature type="compositionally biased region" description="Pro residues" evidence="1">
    <location>
        <begin position="50"/>
        <end position="61"/>
    </location>
</feature>
<feature type="transmembrane region" description="Helical" evidence="2">
    <location>
        <begin position="118"/>
        <end position="137"/>
    </location>
</feature>
<evidence type="ECO:0000313" key="4">
    <source>
        <dbReference type="Proteomes" id="UP001344658"/>
    </source>
</evidence>
<comment type="caution">
    <text evidence="3">The sequence shown here is derived from an EMBL/GenBank/DDBJ whole genome shotgun (WGS) entry which is preliminary data.</text>
</comment>
<dbReference type="RefSeq" id="WP_330800144.1">
    <property type="nucleotide sequence ID" value="NZ_JAZEWV010000046.1"/>
</dbReference>
<keyword evidence="4" id="KW-1185">Reference proteome</keyword>
<accession>A0ABU7PKV0</accession>
<dbReference type="Proteomes" id="UP001344658">
    <property type="component" value="Unassembled WGS sequence"/>
</dbReference>
<proteinExistence type="predicted"/>
<feature type="compositionally biased region" description="Basic and acidic residues" evidence="1">
    <location>
        <begin position="8"/>
        <end position="20"/>
    </location>
</feature>
<feature type="transmembrane region" description="Helical" evidence="2">
    <location>
        <begin position="144"/>
        <end position="164"/>
    </location>
</feature>
<evidence type="ECO:0000256" key="1">
    <source>
        <dbReference type="SAM" id="MobiDB-lite"/>
    </source>
</evidence>
<evidence type="ECO:0000313" key="3">
    <source>
        <dbReference type="EMBL" id="MEE4546444.1"/>
    </source>
</evidence>
<feature type="transmembrane region" description="Helical" evidence="2">
    <location>
        <begin position="82"/>
        <end position="98"/>
    </location>
</feature>
<evidence type="ECO:0000256" key="2">
    <source>
        <dbReference type="SAM" id="Phobius"/>
    </source>
</evidence>
<keyword evidence="2" id="KW-0812">Transmembrane</keyword>
<reference evidence="3 4" key="1">
    <citation type="submission" date="2023-12" db="EMBL/GenBank/DDBJ databases">
        <title>Streptomyces sp. V4-01.</title>
        <authorList>
            <person name="Somphong A."/>
            <person name="Phongsopitanun W."/>
        </authorList>
    </citation>
    <scope>NUCLEOTIDE SEQUENCE [LARGE SCALE GENOMIC DNA]</scope>
    <source>
        <strain evidence="3 4">V4-01</strain>
    </source>
</reference>
<protein>
    <submittedName>
        <fullName evidence="3">Uncharacterized protein</fullName>
    </submittedName>
</protein>
<keyword evidence="2" id="KW-1133">Transmembrane helix</keyword>
<dbReference type="EMBL" id="JAZEWV010000046">
    <property type="protein sequence ID" value="MEE4546444.1"/>
    <property type="molecule type" value="Genomic_DNA"/>
</dbReference>
<sequence>MKSAPGADETRIRRALDERGVSYAPQPPAAPERPRDWLDEHFDATATPQTRPPDPPAPPDKPAATDGGAEPHWDWQRLRHWPYARLVCGAAVALIPWYRGQSAALTWGHVLEQARAQASTGGAYVIAAVGLTVGAIWVHRRHSWIAWTVLTSAFIGAVAMAHPYDLITLITGVTK</sequence>
<gene>
    <name evidence="3" type="ORF">V2S66_31330</name>
</gene>